<dbReference type="Proteomes" id="UP001589906">
    <property type="component" value="Unassembled WGS sequence"/>
</dbReference>
<organism evidence="3 4">
    <name type="scientific">Brevundimonas balnearis</name>
    <dbReference type="NCBI Taxonomy" id="1572858"/>
    <lineage>
        <taxon>Bacteria</taxon>
        <taxon>Pseudomonadati</taxon>
        <taxon>Pseudomonadota</taxon>
        <taxon>Alphaproteobacteria</taxon>
        <taxon>Caulobacterales</taxon>
        <taxon>Caulobacteraceae</taxon>
        <taxon>Brevundimonas</taxon>
    </lineage>
</organism>
<evidence type="ECO:0000256" key="2">
    <source>
        <dbReference type="SAM" id="SignalP"/>
    </source>
</evidence>
<feature type="region of interest" description="Disordered" evidence="1">
    <location>
        <begin position="130"/>
        <end position="194"/>
    </location>
</feature>
<proteinExistence type="predicted"/>
<keyword evidence="2" id="KW-0732">Signal</keyword>
<evidence type="ECO:0000313" key="3">
    <source>
        <dbReference type="EMBL" id="MFC0633575.1"/>
    </source>
</evidence>
<dbReference type="EMBL" id="JBHLSW010000004">
    <property type="protein sequence ID" value="MFC0633575.1"/>
    <property type="molecule type" value="Genomic_DNA"/>
</dbReference>
<comment type="caution">
    <text evidence="3">The sequence shown here is derived from an EMBL/GenBank/DDBJ whole genome shotgun (WGS) entry which is preliminary data.</text>
</comment>
<evidence type="ECO:0000256" key="1">
    <source>
        <dbReference type="SAM" id="MobiDB-lite"/>
    </source>
</evidence>
<name>A0ABV6R1U3_9CAUL</name>
<feature type="compositionally biased region" description="Low complexity" evidence="1">
    <location>
        <begin position="131"/>
        <end position="143"/>
    </location>
</feature>
<evidence type="ECO:0000313" key="4">
    <source>
        <dbReference type="Proteomes" id="UP001589906"/>
    </source>
</evidence>
<feature type="chain" id="PRO_5045651873" description="PRC-barrel domain-containing protein" evidence="2">
    <location>
        <begin position="27"/>
        <end position="194"/>
    </location>
</feature>
<gene>
    <name evidence="3" type="ORF">ACFFGE_06755</name>
</gene>
<sequence length="194" mass="19520">MTRLTTRNTLFAGAALALVFSAPALAQDAMSPAQEPAQEPVAEAAAQTQQTLTLNPGSNVLGSDGSTLGTLEGVRTNAEGQQELTVRGADGQIRGVPVNGIAQQGADVRVAWSAAEFGAAEVIAEGDAGVTATPPATSAPMPADEAPAGDTTVPPTLPTEPVGQPDVDDAMDDPTAPPQEETPAEPDVMESPEG</sequence>
<feature type="signal peptide" evidence="2">
    <location>
        <begin position="1"/>
        <end position="26"/>
    </location>
</feature>
<evidence type="ECO:0008006" key="5">
    <source>
        <dbReference type="Google" id="ProtNLM"/>
    </source>
</evidence>
<protein>
    <recommendedName>
        <fullName evidence="5">PRC-barrel domain-containing protein</fullName>
    </recommendedName>
</protein>
<accession>A0ABV6R1U3</accession>
<reference evidence="3 4" key="1">
    <citation type="submission" date="2024-09" db="EMBL/GenBank/DDBJ databases">
        <authorList>
            <person name="Sun Q."/>
            <person name="Mori K."/>
        </authorList>
    </citation>
    <scope>NUCLEOTIDE SEQUENCE [LARGE SCALE GENOMIC DNA]</scope>
    <source>
        <strain evidence="3 4">NCAIM B.02621</strain>
    </source>
</reference>
<feature type="compositionally biased region" description="Low complexity" evidence="1">
    <location>
        <begin position="151"/>
        <end position="162"/>
    </location>
</feature>
<dbReference type="RefSeq" id="WP_376835485.1">
    <property type="nucleotide sequence ID" value="NZ_JBHLSW010000004.1"/>
</dbReference>
<keyword evidence="4" id="KW-1185">Reference proteome</keyword>
<feature type="compositionally biased region" description="Acidic residues" evidence="1">
    <location>
        <begin position="182"/>
        <end position="194"/>
    </location>
</feature>